<protein>
    <submittedName>
        <fullName evidence="1">Uncharacterized protein</fullName>
    </submittedName>
</protein>
<comment type="caution">
    <text evidence="1">The sequence shown here is derived from an EMBL/GenBank/DDBJ whole genome shotgun (WGS) entry which is preliminary data.</text>
</comment>
<dbReference type="AlphaFoldDB" id="A0AAD7WQ87"/>
<evidence type="ECO:0000313" key="1">
    <source>
        <dbReference type="EMBL" id="KAJ8405282.1"/>
    </source>
</evidence>
<organism evidence="1 2">
    <name type="scientific">Aldrovandia affinis</name>
    <dbReference type="NCBI Taxonomy" id="143900"/>
    <lineage>
        <taxon>Eukaryota</taxon>
        <taxon>Metazoa</taxon>
        <taxon>Chordata</taxon>
        <taxon>Craniata</taxon>
        <taxon>Vertebrata</taxon>
        <taxon>Euteleostomi</taxon>
        <taxon>Actinopterygii</taxon>
        <taxon>Neopterygii</taxon>
        <taxon>Teleostei</taxon>
        <taxon>Notacanthiformes</taxon>
        <taxon>Halosauridae</taxon>
        <taxon>Aldrovandia</taxon>
    </lineage>
</organism>
<reference evidence="1" key="1">
    <citation type="journal article" date="2023" name="Science">
        <title>Genome structures resolve the early diversification of teleost fishes.</title>
        <authorList>
            <person name="Parey E."/>
            <person name="Louis A."/>
            <person name="Montfort J."/>
            <person name="Bouchez O."/>
            <person name="Roques C."/>
            <person name="Iampietro C."/>
            <person name="Lluch J."/>
            <person name="Castinel A."/>
            <person name="Donnadieu C."/>
            <person name="Desvignes T."/>
            <person name="Floi Bucao C."/>
            <person name="Jouanno E."/>
            <person name="Wen M."/>
            <person name="Mejri S."/>
            <person name="Dirks R."/>
            <person name="Jansen H."/>
            <person name="Henkel C."/>
            <person name="Chen W.J."/>
            <person name="Zahm M."/>
            <person name="Cabau C."/>
            <person name="Klopp C."/>
            <person name="Thompson A.W."/>
            <person name="Robinson-Rechavi M."/>
            <person name="Braasch I."/>
            <person name="Lecointre G."/>
            <person name="Bobe J."/>
            <person name="Postlethwait J.H."/>
            <person name="Berthelot C."/>
            <person name="Roest Crollius H."/>
            <person name="Guiguen Y."/>
        </authorList>
    </citation>
    <scope>NUCLEOTIDE SEQUENCE</scope>
    <source>
        <strain evidence="1">NC1722</strain>
    </source>
</reference>
<accession>A0AAD7WQ87</accession>
<proteinExistence type="predicted"/>
<dbReference type="EMBL" id="JAINUG010000049">
    <property type="protein sequence ID" value="KAJ8405282.1"/>
    <property type="molecule type" value="Genomic_DNA"/>
</dbReference>
<dbReference type="Proteomes" id="UP001221898">
    <property type="component" value="Unassembled WGS sequence"/>
</dbReference>
<sequence>MAVEEAGFSEGLLWEGIRALPSSQTGLSGAEREGSPKQEVFCNRLAIPLPACDGVTRNLTGPVAQRPIIPIFTRSRPQSPRGSDS</sequence>
<evidence type="ECO:0000313" key="2">
    <source>
        <dbReference type="Proteomes" id="UP001221898"/>
    </source>
</evidence>
<gene>
    <name evidence="1" type="ORF">AAFF_G00322730</name>
</gene>
<keyword evidence="2" id="KW-1185">Reference proteome</keyword>
<name>A0AAD7WQ87_9TELE</name>